<evidence type="ECO:0000256" key="1">
    <source>
        <dbReference type="SAM" id="MobiDB-lite"/>
    </source>
</evidence>
<dbReference type="EMBL" id="BOMH01000100">
    <property type="protein sequence ID" value="GID71135.1"/>
    <property type="molecule type" value="Genomic_DNA"/>
</dbReference>
<name>A0A919M644_9ACTN</name>
<sequence>MDWQCVQALSLNVSSAVVVVIEVRVKVIAVGEQKTVMPVTVARIERRWFTAIKGNAPDARPAGPARTRGELADVEDVEGQQRPGLHGEDASDP</sequence>
<dbReference type="Proteomes" id="UP000619479">
    <property type="component" value="Unassembled WGS sequence"/>
</dbReference>
<gene>
    <name evidence="2" type="ORF">Acy02nite_90160</name>
</gene>
<keyword evidence="3" id="KW-1185">Reference proteome</keyword>
<organism evidence="2 3">
    <name type="scientific">Actinoplanes cyaneus</name>
    <dbReference type="NCBI Taxonomy" id="52696"/>
    <lineage>
        <taxon>Bacteria</taxon>
        <taxon>Bacillati</taxon>
        <taxon>Actinomycetota</taxon>
        <taxon>Actinomycetes</taxon>
        <taxon>Micromonosporales</taxon>
        <taxon>Micromonosporaceae</taxon>
        <taxon>Actinoplanes</taxon>
    </lineage>
</organism>
<evidence type="ECO:0000313" key="2">
    <source>
        <dbReference type="EMBL" id="GID71135.1"/>
    </source>
</evidence>
<accession>A0A919M644</accession>
<comment type="caution">
    <text evidence="2">The sequence shown here is derived from an EMBL/GenBank/DDBJ whole genome shotgun (WGS) entry which is preliminary data.</text>
</comment>
<proteinExistence type="predicted"/>
<evidence type="ECO:0000313" key="3">
    <source>
        <dbReference type="Proteomes" id="UP000619479"/>
    </source>
</evidence>
<feature type="region of interest" description="Disordered" evidence="1">
    <location>
        <begin position="54"/>
        <end position="93"/>
    </location>
</feature>
<dbReference type="AlphaFoldDB" id="A0A919M644"/>
<reference evidence="2" key="1">
    <citation type="submission" date="2021-01" db="EMBL/GenBank/DDBJ databases">
        <title>Whole genome shotgun sequence of Actinoplanes cyaneus NBRC 14990.</title>
        <authorList>
            <person name="Komaki H."/>
            <person name="Tamura T."/>
        </authorList>
    </citation>
    <scope>NUCLEOTIDE SEQUENCE</scope>
    <source>
        <strain evidence="2">NBRC 14990</strain>
    </source>
</reference>
<protein>
    <submittedName>
        <fullName evidence="2">Uncharacterized protein</fullName>
    </submittedName>
</protein>